<proteinExistence type="predicted"/>
<keyword evidence="2" id="KW-0238">DNA-binding</keyword>
<dbReference type="InterPro" id="IPR036388">
    <property type="entry name" value="WH-like_DNA-bd_sf"/>
</dbReference>
<accession>A6TM38</accession>
<dbReference type="InterPro" id="IPR000792">
    <property type="entry name" value="Tscrpt_reg_LuxR_C"/>
</dbReference>
<evidence type="ECO:0000259" key="4">
    <source>
        <dbReference type="SMART" id="SM00421"/>
    </source>
</evidence>
<dbReference type="eggNOG" id="COG2197">
    <property type="taxonomic scope" value="Bacteria"/>
</dbReference>
<dbReference type="Proteomes" id="UP000001572">
    <property type="component" value="Chromosome"/>
</dbReference>
<gene>
    <name evidence="5" type="ordered locus">Amet_1040</name>
</gene>
<evidence type="ECO:0000313" key="6">
    <source>
        <dbReference type="Proteomes" id="UP000001572"/>
    </source>
</evidence>
<evidence type="ECO:0000256" key="3">
    <source>
        <dbReference type="ARBA" id="ARBA00023163"/>
    </source>
</evidence>
<dbReference type="SMART" id="SM00421">
    <property type="entry name" value="HTH_LUXR"/>
    <property type="match status" value="1"/>
</dbReference>
<evidence type="ECO:0000313" key="5">
    <source>
        <dbReference type="EMBL" id="ABR47256.1"/>
    </source>
</evidence>
<dbReference type="GO" id="GO:0006355">
    <property type="term" value="P:regulation of DNA-templated transcription"/>
    <property type="evidence" value="ECO:0007669"/>
    <property type="project" value="InterPro"/>
</dbReference>
<dbReference type="AlphaFoldDB" id="A6TM38"/>
<keyword evidence="6" id="KW-1185">Reference proteome</keyword>
<dbReference type="InterPro" id="IPR016032">
    <property type="entry name" value="Sig_transdc_resp-reg_C-effctor"/>
</dbReference>
<name>A6TM38_ALKMQ</name>
<keyword evidence="3" id="KW-0804">Transcription</keyword>
<dbReference type="GO" id="GO:0003677">
    <property type="term" value="F:DNA binding"/>
    <property type="evidence" value="ECO:0007669"/>
    <property type="project" value="UniProtKB-KW"/>
</dbReference>
<sequence length="121" mass="14195">MIIQDKKEETSNKIPSDYEIKKTIFFGLLLTNEKYNLTIRETQVIFEKYYSSINNNKIARKLNVSPQTVKTHIKNIYNKLGVNSLEECKDLLNEILGKSPKNYDKYLKSFLEKEKKISKEG</sequence>
<evidence type="ECO:0000256" key="2">
    <source>
        <dbReference type="ARBA" id="ARBA00023125"/>
    </source>
</evidence>
<dbReference type="HOGENOM" id="CLU_2033182_0_0_9"/>
<dbReference type="KEGG" id="amt:Amet_1040"/>
<dbReference type="Pfam" id="PF00196">
    <property type="entry name" value="GerE"/>
    <property type="match status" value="1"/>
</dbReference>
<dbReference type="RefSeq" id="WP_012062298.1">
    <property type="nucleotide sequence ID" value="NC_009633.1"/>
</dbReference>
<keyword evidence="1" id="KW-0805">Transcription regulation</keyword>
<dbReference type="PANTHER" id="PTHR44688">
    <property type="entry name" value="DNA-BINDING TRANSCRIPTIONAL ACTIVATOR DEVR_DOSR"/>
    <property type="match status" value="1"/>
</dbReference>
<protein>
    <submittedName>
        <fullName evidence="5">Regulatory protein, LuxR</fullName>
    </submittedName>
</protein>
<feature type="domain" description="HTH luxR-type" evidence="4">
    <location>
        <begin position="34"/>
        <end position="92"/>
    </location>
</feature>
<evidence type="ECO:0000256" key="1">
    <source>
        <dbReference type="ARBA" id="ARBA00023015"/>
    </source>
</evidence>
<dbReference type="PANTHER" id="PTHR44688:SF16">
    <property type="entry name" value="DNA-BINDING TRANSCRIPTIONAL ACTIVATOR DEVR_DOSR"/>
    <property type="match status" value="1"/>
</dbReference>
<reference evidence="6" key="1">
    <citation type="journal article" date="2016" name="Genome Announc.">
        <title>Complete genome sequence of Alkaliphilus metalliredigens strain QYMF, an alkaliphilic and metal-reducing bacterium isolated from borax-contaminated leachate ponds.</title>
        <authorList>
            <person name="Hwang C."/>
            <person name="Copeland A."/>
            <person name="Lucas S."/>
            <person name="Lapidus A."/>
            <person name="Barry K."/>
            <person name="Detter J.C."/>
            <person name="Glavina Del Rio T."/>
            <person name="Hammon N."/>
            <person name="Israni S."/>
            <person name="Dalin E."/>
            <person name="Tice H."/>
            <person name="Pitluck S."/>
            <person name="Chertkov O."/>
            <person name="Brettin T."/>
            <person name="Bruce D."/>
            <person name="Han C."/>
            <person name="Schmutz J."/>
            <person name="Larimer F."/>
            <person name="Land M.L."/>
            <person name="Hauser L."/>
            <person name="Kyrpides N."/>
            <person name="Mikhailova N."/>
            <person name="Ye Q."/>
            <person name="Zhou J."/>
            <person name="Richardson P."/>
            <person name="Fields M.W."/>
        </authorList>
    </citation>
    <scope>NUCLEOTIDE SEQUENCE [LARGE SCALE GENOMIC DNA]</scope>
    <source>
        <strain evidence="6">QYMF</strain>
    </source>
</reference>
<dbReference type="SUPFAM" id="SSF46894">
    <property type="entry name" value="C-terminal effector domain of the bipartite response regulators"/>
    <property type="match status" value="1"/>
</dbReference>
<organism evidence="5 6">
    <name type="scientific">Alkaliphilus metalliredigens (strain QYMF)</name>
    <dbReference type="NCBI Taxonomy" id="293826"/>
    <lineage>
        <taxon>Bacteria</taxon>
        <taxon>Bacillati</taxon>
        <taxon>Bacillota</taxon>
        <taxon>Clostridia</taxon>
        <taxon>Peptostreptococcales</taxon>
        <taxon>Natronincolaceae</taxon>
        <taxon>Alkaliphilus</taxon>
    </lineage>
</organism>
<dbReference type="EMBL" id="CP000724">
    <property type="protein sequence ID" value="ABR47256.1"/>
    <property type="molecule type" value="Genomic_DNA"/>
</dbReference>
<dbReference type="Gene3D" id="1.10.10.10">
    <property type="entry name" value="Winged helix-like DNA-binding domain superfamily/Winged helix DNA-binding domain"/>
    <property type="match status" value="1"/>
</dbReference>